<comment type="caution">
    <text evidence="2">The sequence shown here is derived from an EMBL/GenBank/DDBJ whole genome shotgun (WGS) entry which is preliminary data.</text>
</comment>
<dbReference type="EMBL" id="CAKMRJ010001112">
    <property type="protein sequence ID" value="CAH1420940.1"/>
    <property type="molecule type" value="Genomic_DNA"/>
</dbReference>
<evidence type="ECO:0000256" key="1">
    <source>
        <dbReference type="SAM" id="MobiDB-lite"/>
    </source>
</evidence>
<keyword evidence="3" id="KW-1185">Reference proteome</keyword>
<protein>
    <submittedName>
        <fullName evidence="2">Uncharacterized protein</fullName>
    </submittedName>
</protein>
<name>A0AAU9M2E9_9ASTR</name>
<organism evidence="2 3">
    <name type="scientific">Lactuca virosa</name>
    <dbReference type="NCBI Taxonomy" id="75947"/>
    <lineage>
        <taxon>Eukaryota</taxon>
        <taxon>Viridiplantae</taxon>
        <taxon>Streptophyta</taxon>
        <taxon>Embryophyta</taxon>
        <taxon>Tracheophyta</taxon>
        <taxon>Spermatophyta</taxon>
        <taxon>Magnoliopsida</taxon>
        <taxon>eudicotyledons</taxon>
        <taxon>Gunneridae</taxon>
        <taxon>Pentapetalae</taxon>
        <taxon>asterids</taxon>
        <taxon>campanulids</taxon>
        <taxon>Asterales</taxon>
        <taxon>Asteraceae</taxon>
        <taxon>Cichorioideae</taxon>
        <taxon>Cichorieae</taxon>
        <taxon>Lactucinae</taxon>
        <taxon>Lactuca</taxon>
    </lineage>
</organism>
<accession>A0AAU9M2E9</accession>
<sequence length="105" mass="12106">MPTRLREVKTQSTKKKPDRKQNQGIEKSREGKTGNHPAREDTEKRLPAMESARNWHKFSPGRHLVQNPAKNIINSNNATPNDTKPPKVTNQTTDTREWKRLKIAL</sequence>
<reference evidence="2 3" key="1">
    <citation type="submission" date="2022-01" db="EMBL/GenBank/DDBJ databases">
        <authorList>
            <person name="Xiong W."/>
            <person name="Schranz E."/>
        </authorList>
    </citation>
    <scope>NUCLEOTIDE SEQUENCE [LARGE SCALE GENOMIC DNA]</scope>
</reference>
<dbReference type="Proteomes" id="UP001157418">
    <property type="component" value="Unassembled WGS sequence"/>
</dbReference>
<proteinExistence type="predicted"/>
<gene>
    <name evidence="2" type="ORF">LVIROSA_LOCUS8368</name>
</gene>
<feature type="compositionally biased region" description="Basic and acidic residues" evidence="1">
    <location>
        <begin position="26"/>
        <end position="47"/>
    </location>
</feature>
<evidence type="ECO:0000313" key="3">
    <source>
        <dbReference type="Proteomes" id="UP001157418"/>
    </source>
</evidence>
<evidence type="ECO:0000313" key="2">
    <source>
        <dbReference type="EMBL" id="CAH1420940.1"/>
    </source>
</evidence>
<feature type="compositionally biased region" description="Polar residues" evidence="1">
    <location>
        <begin position="68"/>
        <end position="93"/>
    </location>
</feature>
<feature type="region of interest" description="Disordered" evidence="1">
    <location>
        <begin position="1"/>
        <end position="94"/>
    </location>
</feature>
<dbReference type="AlphaFoldDB" id="A0AAU9M2E9"/>